<gene>
    <name evidence="1" type="ORF">LPU83_pLPU83c_0422</name>
</gene>
<geneLocation type="plasmid" evidence="1 2">
    <name>pLPU83c</name>
</geneLocation>
<evidence type="ECO:0000313" key="2">
    <source>
        <dbReference type="Proteomes" id="UP000019443"/>
    </source>
</evidence>
<evidence type="ECO:0000313" key="1">
    <source>
        <dbReference type="EMBL" id="CDM60984.1"/>
    </source>
</evidence>
<keyword evidence="1" id="KW-0614">Plasmid</keyword>
<organism evidence="1 2">
    <name type="scientific">Rhizobium favelukesii</name>
    <dbReference type="NCBI Taxonomy" id="348824"/>
    <lineage>
        <taxon>Bacteria</taxon>
        <taxon>Pseudomonadati</taxon>
        <taxon>Pseudomonadota</taxon>
        <taxon>Alphaproteobacteria</taxon>
        <taxon>Hyphomicrobiales</taxon>
        <taxon>Rhizobiaceae</taxon>
        <taxon>Rhizobium/Agrobacterium group</taxon>
        <taxon>Rhizobium</taxon>
    </lineage>
</organism>
<proteinExistence type="predicted"/>
<evidence type="ECO:0008006" key="3">
    <source>
        <dbReference type="Google" id="ProtNLM"/>
    </source>
</evidence>
<dbReference type="CDD" id="cd04645">
    <property type="entry name" value="LbH_gamma_CA_like"/>
    <property type="match status" value="1"/>
</dbReference>
<dbReference type="InterPro" id="IPR047324">
    <property type="entry name" value="LbH_gamma_CA-like"/>
</dbReference>
<name>W6RJG6_9HYPH</name>
<reference evidence="1" key="1">
    <citation type="submission" date="2013-11" db="EMBL/GenBank/DDBJ databases">
        <title>Draft genome sequence of the broad-host-range Rhizobium sp. LPU83 strain, a member of the low-genetic diversity Oregon-like Rhizobium sp. group.</title>
        <authorList>
            <person name="Wibberg D."/>
            <person name="Puehler A."/>
            <person name="Schlueter A."/>
        </authorList>
    </citation>
    <scope>NUCLEOTIDE SEQUENCE [LARGE SCALE GENOMIC DNA]</scope>
    <source>
        <strain evidence="1">LPU83</strain>
        <plasmid evidence="1">pLPU83c</plasmid>
    </source>
</reference>
<accession>W6RJG6</accession>
<dbReference type="HOGENOM" id="CLU_064827_4_1_5"/>
<dbReference type="InterPro" id="IPR050484">
    <property type="entry name" value="Transf_Hexapept/Carb_Anhydrase"/>
</dbReference>
<protein>
    <recommendedName>
        <fullName evidence="3">Gamma carbonic anhydrase family protein</fullName>
    </recommendedName>
</protein>
<sequence length="189" mass="19809">MMTTAEPRFFRLGTRSPTVPQNGHYYVAPGAKIIGDVHLGHDVSIWFNAVLRGDNEPIEVGSGSNVQDGCIVHTDPGFPVRIGENVTIGHNAAVHGCSIGAGSLIGIGATVLNGAVVGRFCLVAAGALIRENMVIPDRSLVVGIPARIVGNLTAEQTERMAEGSARYRGKIQTYAGSLSPLAQASIRQP</sequence>
<keyword evidence="2" id="KW-1185">Reference proteome</keyword>
<dbReference type="PANTHER" id="PTHR13061:SF50">
    <property type="entry name" value="GAMMA CARBONIC ANHYDRASE 1, MITOCHONDRIAL"/>
    <property type="match status" value="1"/>
</dbReference>
<dbReference type="InterPro" id="IPR011004">
    <property type="entry name" value="Trimer_LpxA-like_sf"/>
</dbReference>
<dbReference type="SUPFAM" id="SSF51161">
    <property type="entry name" value="Trimeric LpxA-like enzymes"/>
    <property type="match status" value="1"/>
</dbReference>
<dbReference type="Gene3D" id="2.160.10.10">
    <property type="entry name" value="Hexapeptide repeat proteins"/>
    <property type="match status" value="1"/>
</dbReference>
<dbReference type="AlphaFoldDB" id="W6RJG6"/>
<dbReference type="RefSeq" id="WP_225040509.1">
    <property type="nucleotide sequence ID" value="NZ_ATTO01000009.1"/>
</dbReference>
<dbReference type="PATRIC" id="fig|348824.6.peg.5157"/>
<dbReference type="Proteomes" id="UP000019443">
    <property type="component" value="Plasmid pLPU83c"/>
</dbReference>
<dbReference type="KEGG" id="rhl:LPU83_pLPU83c_0422"/>
<dbReference type="PANTHER" id="PTHR13061">
    <property type="entry name" value="DYNACTIN SUBUNIT P25"/>
    <property type="match status" value="1"/>
</dbReference>
<dbReference type="EMBL" id="HG916854">
    <property type="protein sequence ID" value="CDM60984.1"/>
    <property type="molecule type" value="Genomic_DNA"/>
</dbReference>